<dbReference type="PANTHER" id="PTHR34383:SF1">
    <property type="entry name" value="ADP-POLYPHOSPHATE PHOSPHOTRANSFERASE"/>
    <property type="match status" value="1"/>
</dbReference>
<dbReference type="Pfam" id="PF03976">
    <property type="entry name" value="PPK2"/>
    <property type="match status" value="1"/>
</dbReference>
<keyword evidence="3" id="KW-1185">Reference proteome</keyword>
<dbReference type="EMBL" id="BMEO01000009">
    <property type="protein sequence ID" value="GGF98852.1"/>
    <property type="molecule type" value="Genomic_DNA"/>
</dbReference>
<gene>
    <name evidence="2" type="ORF">GCM10011365_20160</name>
</gene>
<dbReference type="SUPFAM" id="SSF52540">
    <property type="entry name" value="P-loop containing nucleoside triphosphate hydrolases"/>
    <property type="match status" value="1"/>
</dbReference>
<feature type="domain" description="Polyphosphate kinase-2-related" evidence="1">
    <location>
        <begin position="14"/>
        <end position="230"/>
    </location>
</feature>
<accession>A0A917CU29</accession>
<comment type="caution">
    <text evidence="2">The sequence shown here is derived from an EMBL/GenBank/DDBJ whole genome shotgun (WGS) entry which is preliminary data.</text>
</comment>
<sequence length="285" mass="33964">MKDVKKIDTPYAGIDKESYHVEKRRLQVELLKIQQKVVKEEQRLAVVFEGRDAAGKGSTIKRFVENLMPRHYKIVALGIPNSVDRKYWFRRYERELPKPGEIAFFDRSWYNRALIEPTMGYCNEAQYKYFMKKVLDWEHKQQENGLMLVKFYLSITSDSQLYRFEDRLSDPLTFWKFSENDLHARERWETFTHFKEQMFNHTSSRRSPWVVINADEKRATRLTAMLYLVQLLGDGSFVPLSGEESKTTFSIKLDGVRFNNLSFRQYAVLKARKRQQKIMDQQNDA</sequence>
<dbReference type="AlphaFoldDB" id="A0A917CU29"/>
<dbReference type="Proteomes" id="UP000605253">
    <property type="component" value="Unassembled WGS sequence"/>
</dbReference>
<proteinExistence type="predicted"/>
<name>A0A917CU29_9GAMM</name>
<dbReference type="PANTHER" id="PTHR34383">
    <property type="entry name" value="POLYPHOSPHATE:AMP PHOSPHOTRANSFERASE-RELATED"/>
    <property type="match status" value="1"/>
</dbReference>
<protein>
    <recommendedName>
        <fullName evidence="1">Polyphosphate kinase-2-related domain-containing protein</fullName>
    </recommendedName>
</protein>
<dbReference type="RefSeq" id="WP_188365615.1">
    <property type="nucleotide sequence ID" value="NZ_BAABJF010000010.1"/>
</dbReference>
<reference evidence="2" key="2">
    <citation type="submission" date="2020-09" db="EMBL/GenBank/DDBJ databases">
        <authorList>
            <person name="Sun Q."/>
            <person name="Zhou Y."/>
        </authorList>
    </citation>
    <scope>NUCLEOTIDE SEQUENCE</scope>
    <source>
        <strain evidence="2">CGMCC 1.12181</strain>
    </source>
</reference>
<evidence type="ECO:0000259" key="1">
    <source>
        <dbReference type="Pfam" id="PF03976"/>
    </source>
</evidence>
<dbReference type="Gene3D" id="3.40.50.300">
    <property type="entry name" value="P-loop containing nucleotide triphosphate hydrolases"/>
    <property type="match status" value="1"/>
</dbReference>
<dbReference type="InterPro" id="IPR027417">
    <property type="entry name" value="P-loop_NTPase"/>
</dbReference>
<dbReference type="InterPro" id="IPR022488">
    <property type="entry name" value="PPK2-related"/>
</dbReference>
<evidence type="ECO:0000313" key="2">
    <source>
        <dbReference type="EMBL" id="GGF98852.1"/>
    </source>
</evidence>
<evidence type="ECO:0000313" key="3">
    <source>
        <dbReference type="Proteomes" id="UP000605253"/>
    </source>
</evidence>
<organism evidence="2 3">
    <name type="scientific">Marinicella pacifica</name>
    <dbReference type="NCBI Taxonomy" id="1171543"/>
    <lineage>
        <taxon>Bacteria</taxon>
        <taxon>Pseudomonadati</taxon>
        <taxon>Pseudomonadota</taxon>
        <taxon>Gammaproteobacteria</taxon>
        <taxon>Lysobacterales</taxon>
        <taxon>Marinicellaceae</taxon>
        <taxon>Marinicella</taxon>
    </lineage>
</organism>
<reference evidence="2" key="1">
    <citation type="journal article" date="2014" name="Int. J. Syst. Evol. Microbiol.">
        <title>Complete genome sequence of Corynebacterium casei LMG S-19264T (=DSM 44701T), isolated from a smear-ripened cheese.</title>
        <authorList>
            <consortium name="US DOE Joint Genome Institute (JGI-PGF)"/>
            <person name="Walter F."/>
            <person name="Albersmeier A."/>
            <person name="Kalinowski J."/>
            <person name="Ruckert C."/>
        </authorList>
    </citation>
    <scope>NUCLEOTIDE SEQUENCE</scope>
    <source>
        <strain evidence="2">CGMCC 1.12181</strain>
    </source>
</reference>